<dbReference type="Proteomes" id="UP000307943">
    <property type="component" value="Unassembled WGS sequence"/>
</dbReference>
<dbReference type="InterPro" id="IPR024078">
    <property type="entry name" value="LmbE-like_dom_sf"/>
</dbReference>
<name>A0A5C4T5T6_9BACL</name>
<dbReference type="GO" id="GO:0019213">
    <property type="term" value="F:deacetylase activity"/>
    <property type="evidence" value="ECO:0007669"/>
    <property type="project" value="InterPro"/>
</dbReference>
<dbReference type="AlphaFoldDB" id="A0A5C4T5T6"/>
<protein>
    <submittedName>
        <fullName evidence="1">Bacillithiol biosynthesis deacetylase BshB1</fullName>
    </submittedName>
</protein>
<dbReference type="SUPFAM" id="SSF102588">
    <property type="entry name" value="LmbE-like"/>
    <property type="match status" value="1"/>
</dbReference>
<dbReference type="Gene3D" id="3.40.50.10320">
    <property type="entry name" value="LmbE-like"/>
    <property type="match status" value="1"/>
</dbReference>
<evidence type="ECO:0000313" key="1">
    <source>
        <dbReference type="EMBL" id="TNJ63569.1"/>
    </source>
</evidence>
<reference evidence="1 2" key="1">
    <citation type="submission" date="2019-05" db="EMBL/GenBank/DDBJ databases">
        <title>We sequenced the genome of Paenibacillus hemerocallicola KCTC 33185 for further insight into its adaptation and study the phylogeny of Paenibacillus.</title>
        <authorList>
            <person name="Narsing Rao M.P."/>
        </authorList>
    </citation>
    <scope>NUCLEOTIDE SEQUENCE [LARGE SCALE GENOMIC DNA]</scope>
    <source>
        <strain evidence="1 2">KCTC 33185</strain>
    </source>
</reference>
<dbReference type="PANTHER" id="PTHR12993">
    <property type="entry name" value="N-ACETYLGLUCOSAMINYL-PHOSPHATIDYLINOSITOL DE-N-ACETYLASE-RELATED"/>
    <property type="match status" value="1"/>
</dbReference>
<dbReference type="RefSeq" id="WP_139604984.1">
    <property type="nucleotide sequence ID" value="NZ_VDCQ01000041.1"/>
</dbReference>
<sequence>MSEQLDLLIFGAHPDDAEIGMGGTIAKHTRAGYRVGICDLTRAEMSSNGNVDTRREEAEEAARVLGLTARSNLGLPDRGLYMSKEHVDAITLEIRRFKPRIVFAPYWQDRHPDHVACSQLVQEAVFNAKLRRYMPESEPVQVEQLYFYFINDLYESDVLVNVTDSYASKTAALRAYATQFDPAASGTGYVATPLNQGYLERVEARDRLLGQKRMVPYAEGFVSKLPMIVDLF</sequence>
<dbReference type="EMBL" id="VDCQ01000041">
    <property type="protein sequence ID" value="TNJ63569.1"/>
    <property type="molecule type" value="Genomic_DNA"/>
</dbReference>
<dbReference type="GO" id="GO:0016811">
    <property type="term" value="F:hydrolase activity, acting on carbon-nitrogen (but not peptide) bonds, in linear amides"/>
    <property type="evidence" value="ECO:0007669"/>
    <property type="project" value="TreeGrafter"/>
</dbReference>
<gene>
    <name evidence="1" type="primary">bshB1</name>
    <name evidence="1" type="ORF">FE784_24970</name>
</gene>
<comment type="caution">
    <text evidence="1">The sequence shown here is derived from an EMBL/GenBank/DDBJ whole genome shotgun (WGS) entry which is preliminary data.</text>
</comment>
<keyword evidence="2" id="KW-1185">Reference proteome</keyword>
<dbReference type="PANTHER" id="PTHR12993:SF30">
    <property type="entry name" value="N-ACETYL-ALPHA-D-GLUCOSAMINYL L-MALATE DEACETYLASE 1"/>
    <property type="match status" value="1"/>
</dbReference>
<evidence type="ECO:0000313" key="2">
    <source>
        <dbReference type="Proteomes" id="UP000307943"/>
    </source>
</evidence>
<dbReference type="InterPro" id="IPR023842">
    <property type="entry name" value="Bacillithiol_biosynth_BshB1"/>
</dbReference>
<proteinExistence type="predicted"/>
<dbReference type="OrthoDB" id="9778719at2"/>
<dbReference type="InterPro" id="IPR003737">
    <property type="entry name" value="GlcNAc_PI_deacetylase-related"/>
</dbReference>
<accession>A0A5C4T5T6</accession>
<dbReference type="GO" id="GO:0071793">
    <property type="term" value="P:bacillithiol biosynthetic process"/>
    <property type="evidence" value="ECO:0007669"/>
    <property type="project" value="InterPro"/>
</dbReference>
<dbReference type="Pfam" id="PF02585">
    <property type="entry name" value="PIG-L"/>
    <property type="match status" value="1"/>
</dbReference>
<dbReference type="NCBIfam" id="TIGR04001">
    <property type="entry name" value="thiol_BshB1"/>
    <property type="match status" value="1"/>
</dbReference>
<organism evidence="1 2">
    <name type="scientific">Paenibacillus hemerocallicola</name>
    <dbReference type="NCBI Taxonomy" id="1172614"/>
    <lineage>
        <taxon>Bacteria</taxon>
        <taxon>Bacillati</taxon>
        <taxon>Bacillota</taxon>
        <taxon>Bacilli</taxon>
        <taxon>Bacillales</taxon>
        <taxon>Paenibacillaceae</taxon>
        <taxon>Paenibacillus</taxon>
    </lineage>
</organism>